<dbReference type="Proteomes" id="UP000238176">
    <property type="component" value="Unassembled WGS sequence"/>
</dbReference>
<dbReference type="InterPro" id="IPR051677">
    <property type="entry name" value="AfsR-DnrI-RedD_regulator"/>
</dbReference>
<name>A0A2T0UUY4_9ACTN</name>
<dbReference type="RefSeq" id="WP_106361809.1">
    <property type="nucleotide sequence ID" value="NZ_PVTJ01000001.1"/>
</dbReference>
<dbReference type="GO" id="GO:0006355">
    <property type="term" value="P:regulation of DNA-templated transcription"/>
    <property type="evidence" value="ECO:0007669"/>
    <property type="project" value="InterPro"/>
</dbReference>
<dbReference type="SMART" id="SM01043">
    <property type="entry name" value="BTAD"/>
    <property type="match status" value="1"/>
</dbReference>
<dbReference type="InterPro" id="IPR001867">
    <property type="entry name" value="OmpR/PhoB-type_DNA-bd"/>
</dbReference>
<dbReference type="GO" id="GO:0000160">
    <property type="term" value="P:phosphorelay signal transduction system"/>
    <property type="evidence" value="ECO:0007669"/>
    <property type="project" value="InterPro"/>
</dbReference>
<dbReference type="InterPro" id="IPR011990">
    <property type="entry name" value="TPR-like_helical_dom_sf"/>
</dbReference>
<evidence type="ECO:0000259" key="6">
    <source>
        <dbReference type="PROSITE" id="PS51755"/>
    </source>
</evidence>
<keyword evidence="4" id="KW-0804">Transcription</keyword>
<accession>A0A2T0UUY4</accession>
<evidence type="ECO:0000256" key="1">
    <source>
        <dbReference type="ARBA" id="ARBA00005820"/>
    </source>
</evidence>
<protein>
    <submittedName>
        <fullName evidence="7">DNA-binding SARP family transcriptional activator</fullName>
    </submittedName>
</protein>
<dbReference type="Gene3D" id="1.10.10.10">
    <property type="entry name" value="Winged helix-like DNA-binding domain superfamily/Winged helix DNA-binding domain"/>
    <property type="match status" value="1"/>
</dbReference>
<reference evidence="7 8" key="1">
    <citation type="submission" date="2018-03" db="EMBL/GenBank/DDBJ databases">
        <title>Genomic Encyclopedia of Type Strains, Phase III (KMG-III): the genomes of soil and plant-associated and newly described type strains.</title>
        <authorList>
            <person name="Whitman W."/>
        </authorList>
    </citation>
    <scope>NUCLEOTIDE SEQUENCE [LARGE SCALE GENOMIC DNA]</scope>
    <source>
        <strain evidence="7 8">CGMCC 4.7067</strain>
    </source>
</reference>
<comment type="caution">
    <text evidence="7">The sequence shown here is derived from an EMBL/GenBank/DDBJ whole genome shotgun (WGS) entry which is preliminary data.</text>
</comment>
<comment type="similarity">
    <text evidence="1">Belongs to the AfsR/DnrI/RedD regulatory family.</text>
</comment>
<evidence type="ECO:0000256" key="2">
    <source>
        <dbReference type="ARBA" id="ARBA00023015"/>
    </source>
</evidence>
<dbReference type="CDD" id="cd15831">
    <property type="entry name" value="BTAD"/>
    <property type="match status" value="1"/>
</dbReference>
<dbReference type="SUPFAM" id="SSF52540">
    <property type="entry name" value="P-loop containing nucleoside triphosphate hydrolases"/>
    <property type="match status" value="1"/>
</dbReference>
<keyword evidence="2" id="KW-0805">Transcription regulation</keyword>
<dbReference type="SUPFAM" id="SSF48452">
    <property type="entry name" value="TPR-like"/>
    <property type="match status" value="2"/>
</dbReference>
<dbReference type="InterPro" id="IPR027417">
    <property type="entry name" value="P-loop_NTPase"/>
</dbReference>
<dbReference type="InterPro" id="IPR036388">
    <property type="entry name" value="WH-like_DNA-bd_sf"/>
</dbReference>
<dbReference type="InterPro" id="IPR005158">
    <property type="entry name" value="BTAD"/>
</dbReference>
<evidence type="ECO:0000256" key="3">
    <source>
        <dbReference type="ARBA" id="ARBA00023125"/>
    </source>
</evidence>
<feature type="DNA-binding region" description="OmpR/PhoB-type" evidence="5">
    <location>
        <begin position="1"/>
        <end position="95"/>
    </location>
</feature>
<dbReference type="Gene3D" id="1.25.40.10">
    <property type="entry name" value="Tetratricopeptide repeat domain"/>
    <property type="match status" value="2"/>
</dbReference>
<dbReference type="PANTHER" id="PTHR35807">
    <property type="entry name" value="TRANSCRIPTIONAL REGULATOR REDD-RELATED"/>
    <property type="match status" value="1"/>
</dbReference>
<evidence type="ECO:0000313" key="8">
    <source>
        <dbReference type="Proteomes" id="UP000238176"/>
    </source>
</evidence>
<dbReference type="PANTHER" id="PTHR35807:SF1">
    <property type="entry name" value="TRANSCRIPTIONAL REGULATOR REDD"/>
    <property type="match status" value="1"/>
</dbReference>
<evidence type="ECO:0000313" key="7">
    <source>
        <dbReference type="EMBL" id="PRY61704.1"/>
    </source>
</evidence>
<evidence type="ECO:0000256" key="4">
    <source>
        <dbReference type="ARBA" id="ARBA00023163"/>
    </source>
</evidence>
<sequence length="1024" mass="107470">MPDTGALRFGVLGPLEASRGGEPLLLRATLQRRLLAALLAGSGPVSADALTDAIWDADPPRDARNALLVALHRLRRAIGEPERITHGPTGYRIHVTADDFDAAAFAAEAAAARRERAAGRLEPAADAYTRAAALWRGDAYADVADTGLIRAEADRLGEDRLLAAQELHEVHLDLGLHDRAAAGLEALARAHPFRERLTALRMLALHRAGRRAESLQVYRETRAALGGELGIDPGPLLQRLHEAVLRDDERLDVVAAGTLDGPWTPNARKRIDTARTVPRELPPEAPGFTGREAELRDLESARLGADGAPPAPLVVLSGMAGVGKTATAVHWARRIAADYPDGQLFLNLRGHTALPALEPAAALAALLRSLGLTGDQIPADPDRAAARLRTATADKRLLFLLDDAATADQIAPLLPGGPGSLVIATSRNRLGDLLGARRLDLAPLTPGEAAGLLRSLLRLPRTADRPDLADLARSAGYLPLALRLAAASTAAAPRADGVEAVFDASYRALDPDAQRLLRLLGAVPARSLAVGAASAAAGTSTAETERAAERLAHAHMANRDARGRLVLHDLIRDYADDLATDTERADARARLDDWYLDHADAACRLRHPGYARLPGSARGADAPPDAARWLDEEREHLLAVARHAAEHGRGETAWRLADILRGHAWTDLAAADFLALGQAALHGARGSAEGEAAAELCMSTAYLKSRDFADAGRHAARAADRCRRIDWDAGEASAHHNAALVAWNLGRPRDARRRGEAALAMNRAAGRTRAASVNLGTLGVVAADLGDLRGGHRLLTEALALAESAGDTALRASHLRGLAAAAIGLGDLGEAERHLAAVTAIEVDAGERELGASTAAFLADLHCAQGRYGEALAYADMVVRQADLRGDRASKAIGLAASAAALNGAGRHEEAVAAAAQVLGLARGELTTTRIRALAERAAGRLALGEPDAAEADAAQLLALEDQGYPLAAAAARDLTAEILLGRGETRAARDLAARALDAHRAAGHRAGEERSLRLLGAAVSAAR</sequence>
<dbReference type="PROSITE" id="PS51755">
    <property type="entry name" value="OMPR_PHOB"/>
    <property type="match status" value="1"/>
</dbReference>
<keyword evidence="8" id="KW-1185">Reference proteome</keyword>
<dbReference type="SMART" id="SM00862">
    <property type="entry name" value="Trans_reg_C"/>
    <property type="match status" value="1"/>
</dbReference>
<dbReference type="EMBL" id="PVTJ01000001">
    <property type="protein sequence ID" value="PRY61704.1"/>
    <property type="molecule type" value="Genomic_DNA"/>
</dbReference>
<feature type="domain" description="OmpR/PhoB-type" evidence="6">
    <location>
        <begin position="1"/>
        <end position="95"/>
    </location>
</feature>
<proteinExistence type="inferred from homology"/>
<dbReference type="Gene3D" id="3.40.50.300">
    <property type="entry name" value="P-loop containing nucleotide triphosphate hydrolases"/>
    <property type="match status" value="1"/>
</dbReference>
<evidence type="ECO:0000256" key="5">
    <source>
        <dbReference type="PROSITE-ProRule" id="PRU01091"/>
    </source>
</evidence>
<dbReference type="GO" id="GO:0003677">
    <property type="term" value="F:DNA binding"/>
    <property type="evidence" value="ECO:0007669"/>
    <property type="project" value="UniProtKB-UniRule"/>
</dbReference>
<dbReference type="InterPro" id="IPR016032">
    <property type="entry name" value="Sig_transdc_resp-reg_C-effctor"/>
</dbReference>
<dbReference type="OrthoDB" id="4336084at2"/>
<dbReference type="PRINTS" id="PR00364">
    <property type="entry name" value="DISEASERSIST"/>
</dbReference>
<dbReference type="AlphaFoldDB" id="A0A2T0UUY4"/>
<organism evidence="7 8">
    <name type="scientific">Glycomyces artemisiae</name>
    <dbReference type="NCBI Taxonomy" id="1076443"/>
    <lineage>
        <taxon>Bacteria</taxon>
        <taxon>Bacillati</taxon>
        <taxon>Actinomycetota</taxon>
        <taxon>Actinomycetes</taxon>
        <taxon>Glycomycetales</taxon>
        <taxon>Glycomycetaceae</taxon>
        <taxon>Glycomyces</taxon>
    </lineage>
</organism>
<dbReference type="Pfam" id="PF03704">
    <property type="entry name" value="BTAD"/>
    <property type="match status" value="1"/>
</dbReference>
<keyword evidence="3 5" id="KW-0238">DNA-binding</keyword>
<gene>
    <name evidence="7" type="ORF">B0I28_10127</name>
</gene>
<dbReference type="SUPFAM" id="SSF46894">
    <property type="entry name" value="C-terminal effector domain of the bipartite response regulators"/>
    <property type="match status" value="1"/>
</dbReference>